<feature type="region of interest" description="Disordered" evidence="1">
    <location>
        <begin position="250"/>
        <end position="291"/>
    </location>
</feature>
<organism evidence="2 3">
    <name type="scientific">Entomortierella parvispora</name>
    <dbReference type="NCBI Taxonomy" id="205924"/>
    <lineage>
        <taxon>Eukaryota</taxon>
        <taxon>Fungi</taxon>
        <taxon>Fungi incertae sedis</taxon>
        <taxon>Mucoromycota</taxon>
        <taxon>Mortierellomycotina</taxon>
        <taxon>Mortierellomycetes</taxon>
        <taxon>Mortierellales</taxon>
        <taxon>Mortierellaceae</taxon>
        <taxon>Entomortierella</taxon>
    </lineage>
</organism>
<name>A0A9P3HD73_9FUNG</name>
<feature type="region of interest" description="Disordered" evidence="1">
    <location>
        <begin position="167"/>
        <end position="186"/>
    </location>
</feature>
<proteinExistence type="predicted"/>
<reference evidence="2" key="1">
    <citation type="submission" date="2021-11" db="EMBL/GenBank/DDBJ databases">
        <authorList>
            <person name="Herlambang A."/>
            <person name="Guo Y."/>
            <person name="Takashima Y."/>
            <person name="Nishizawa T."/>
        </authorList>
    </citation>
    <scope>NUCLEOTIDE SEQUENCE</scope>
    <source>
        <strain evidence="2">E1425</strain>
    </source>
</reference>
<evidence type="ECO:0000313" key="3">
    <source>
        <dbReference type="Proteomes" id="UP000827284"/>
    </source>
</evidence>
<gene>
    <name evidence="2" type="ORF">EMPS_06748</name>
</gene>
<reference evidence="2" key="2">
    <citation type="journal article" date="2022" name="Microbiol. Resour. Announc.">
        <title>Whole-Genome Sequence of Entomortierella parvispora E1425, a Mucoromycotan Fungus Associated with Burkholderiaceae-Related Endosymbiotic Bacteria.</title>
        <authorList>
            <person name="Herlambang A."/>
            <person name="Guo Y."/>
            <person name="Takashima Y."/>
            <person name="Narisawa K."/>
            <person name="Ohta H."/>
            <person name="Nishizawa T."/>
        </authorList>
    </citation>
    <scope>NUCLEOTIDE SEQUENCE</scope>
    <source>
        <strain evidence="2">E1425</strain>
    </source>
</reference>
<dbReference type="OrthoDB" id="2440782at2759"/>
<evidence type="ECO:0000256" key="1">
    <source>
        <dbReference type="SAM" id="MobiDB-lite"/>
    </source>
</evidence>
<protein>
    <submittedName>
        <fullName evidence="2">Uncharacterized protein</fullName>
    </submittedName>
</protein>
<sequence>MDGRLSDDPTGRVFAWQKLSQAELDQIAHDSRKQRQVRLMQDPPKCSYCPKARFTSLTMYTTHCQSKAHRIRVREFQKIQRRALHNNTLKHTSIDIHDSSSRDGQTSGDSFNDVGARIPIRMDIVKEADSAEIGKCSSGSDLNGPLRETGPDSGRLLVKKVGAVSEEKARDSQGRNLNVASTSAKNNPRCPLCRGSTLRKQSFKSHILSAKHMKAVYKLMQTWSGPIPPTNEMDVLSAMDQYCWGAAVGAEEEHDEEAEEEERVSDVLPGSPEGEAYDILSAQEVDMDLSE</sequence>
<feature type="compositionally biased region" description="Polar residues" evidence="1">
    <location>
        <begin position="174"/>
        <end position="186"/>
    </location>
</feature>
<dbReference type="EMBL" id="BQFW01000009">
    <property type="protein sequence ID" value="GJJ74390.1"/>
    <property type="molecule type" value="Genomic_DNA"/>
</dbReference>
<evidence type="ECO:0000313" key="2">
    <source>
        <dbReference type="EMBL" id="GJJ74390.1"/>
    </source>
</evidence>
<dbReference type="Proteomes" id="UP000827284">
    <property type="component" value="Unassembled WGS sequence"/>
</dbReference>
<feature type="compositionally biased region" description="Acidic residues" evidence="1">
    <location>
        <begin position="250"/>
        <end position="263"/>
    </location>
</feature>
<accession>A0A9P3HD73</accession>
<dbReference type="AlphaFoldDB" id="A0A9P3HD73"/>
<comment type="caution">
    <text evidence="2">The sequence shown here is derived from an EMBL/GenBank/DDBJ whole genome shotgun (WGS) entry which is preliminary data.</text>
</comment>
<keyword evidence="3" id="KW-1185">Reference proteome</keyword>